<dbReference type="GO" id="GO:0010008">
    <property type="term" value="C:endosome membrane"/>
    <property type="evidence" value="ECO:0007669"/>
    <property type="project" value="TreeGrafter"/>
</dbReference>
<dbReference type="InterPro" id="IPR029058">
    <property type="entry name" value="AB_hydrolase_fold"/>
</dbReference>
<dbReference type="SUPFAM" id="SSF53474">
    <property type="entry name" value="alpha/beta-Hydrolases"/>
    <property type="match status" value="1"/>
</dbReference>
<reference evidence="2" key="1">
    <citation type="submission" date="2022-11" db="EMBL/GenBank/DDBJ databases">
        <authorList>
            <person name="Kikuchi T."/>
        </authorList>
    </citation>
    <scope>NUCLEOTIDE SEQUENCE</scope>
    <source>
        <strain evidence="2">PS1010</strain>
    </source>
</reference>
<dbReference type="GO" id="GO:0005886">
    <property type="term" value="C:plasma membrane"/>
    <property type="evidence" value="ECO:0007669"/>
    <property type="project" value="TreeGrafter"/>
</dbReference>
<name>A0A9P1IUC3_9PELO</name>
<proteinExistence type="predicted"/>
<gene>
    <name evidence="2" type="ORF">CAMP_LOCUS14935</name>
</gene>
<feature type="domain" description="Serine aminopeptidase S33" evidence="1">
    <location>
        <begin position="158"/>
        <end position="244"/>
    </location>
</feature>
<organism evidence="2 3">
    <name type="scientific">Caenorhabditis angaria</name>
    <dbReference type="NCBI Taxonomy" id="860376"/>
    <lineage>
        <taxon>Eukaryota</taxon>
        <taxon>Metazoa</taxon>
        <taxon>Ecdysozoa</taxon>
        <taxon>Nematoda</taxon>
        <taxon>Chromadorea</taxon>
        <taxon>Rhabditida</taxon>
        <taxon>Rhabditina</taxon>
        <taxon>Rhabditomorpha</taxon>
        <taxon>Rhabditoidea</taxon>
        <taxon>Rhabditidae</taxon>
        <taxon>Peloderinae</taxon>
        <taxon>Caenorhabditis</taxon>
    </lineage>
</organism>
<dbReference type="EMBL" id="CANHGI010000005">
    <property type="protein sequence ID" value="CAI5452298.1"/>
    <property type="molecule type" value="Genomic_DNA"/>
</dbReference>
<dbReference type="Gene3D" id="3.40.50.1820">
    <property type="entry name" value="alpha/beta hydrolase"/>
    <property type="match status" value="1"/>
</dbReference>
<dbReference type="InterPro" id="IPR022742">
    <property type="entry name" value="Hydrolase_4"/>
</dbReference>
<sequence>MTSQQRQLRYGEQEEHQPGCFEIFCGVLRACGLICYVACPPIPSKITNKLAFHPPRKGLTYRIVSKNEPQRKIENISEVKDNDYQLIIHNLANRTDFIYMEREVEVFTAETVFKNHLVCVKCKLLDPPLEESLQDQVILFCQPNSSDLGGFLQPSMMNLVSYANHFQVDMFAFDYSGYGYSSGYQCEKNVYADIRAVYQKIRETHPNKNIVLMGYSIGTTAVIDLAAENPEGLVGVILVAPLTSGLRLVSAKPADPKTCWADSFKSYDKIGNIETRVLICHGNVDEVIPLSHGMALYDKLKNPVPPSVIHGADHQTILNGRHYQTFDRISYFLKNETTISNRSTEVMTSQRIGFD</sequence>
<keyword evidence="3" id="KW-1185">Reference proteome</keyword>
<evidence type="ECO:0000313" key="3">
    <source>
        <dbReference type="Proteomes" id="UP001152747"/>
    </source>
</evidence>
<dbReference type="OrthoDB" id="446723at2759"/>
<dbReference type="AlphaFoldDB" id="A0A9P1IUC3"/>
<accession>A0A9P1IUC3</accession>
<evidence type="ECO:0000313" key="2">
    <source>
        <dbReference type="EMBL" id="CAI5452298.1"/>
    </source>
</evidence>
<dbReference type="PANTHER" id="PTHR12277:SF39">
    <property type="entry name" value="SERINE AMINOPEPTIDASE S33 DOMAIN-CONTAINING PROTEIN"/>
    <property type="match status" value="1"/>
</dbReference>
<dbReference type="GO" id="GO:0008474">
    <property type="term" value="F:palmitoyl-(protein) hydrolase activity"/>
    <property type="evidence" value="ECO:0007669"/>
    <property type="project" value="TreeGrafter"/>
</dbReference>
<dbReference type="Pfam" id="PF12146">
    <property type="entry name" value="Hydrolase_4"/>
    <property type="match status" value="1"/>
</dbReference>
<dbReference type="PANTHER" id="PTHR12277">
    <property type="entry name" value="ALPHA/BETA HYDROLASE DOMAIN-CONTAINING PROTEIN"/>
    <property type="match status" value="1"/>
</dbReference>
<comment type="caution">
    <text evidence="2">The sequence shown here is derived from an EMBL/GenBank/DDBJ whole genome shotgun (WGS) entry which is preliminary data.</text>
</comment>
<dbReference type="Proteomes" id="UP001152747">
    <property type="component" value="Unassembled WGS sequence"/>
</dbReference>
<protein>
    <recommendedName>
        <fullName evidence="1">Serine aminopeptidase S33 domain-containing protein</fullName>
    </recommendedName>
</protein>
<evidence type="ECO:0000259" key="1">
    <source>
        <dbReference type="Pfam" id="PF12146"/>
    </source>
</evidence>